<feature type="compositionally biased region" description="Basic and acidic residues" evidence="1">
    <location>
        <begin position="1"/>
        <end position="11"/>
    </location>
</feature>
<accession>A0AAV7N667</accession>
<gene>
    <name evidence="2" type="ORF">NDU88_007717</name>
</gene>
<name>A0AAV7N667_PLEWA</name>
<dbReference type="Proteomes" id="UP001066276">
    <property type="component" value="Chromosome 9"/>
</dbReference>
<comment type="caution">
    <text evidence="2">The sequence shown here is derived from an EMBL/GenBank/DDBJ whole genome shotgun (WGS) entry which is preliminary data.</text>
</comment>
<protein>
    <submittedName>
        <fullName evidence="2">Uncharacterized protein</fullName>
    </submittedName>
</protein>
<evidence type="ECO:0000256" key="1">
    <source>
        <dbReference type="SAM" id="MobiDB-lite"/>
    </source>
</evidence>
<feature type="region of interest" description="Disordered" evidence="1">
    <location>
        <begin position="1"/>
        <end position="28"/>
    </location>
</feature>
<evidence type="ECO:0000313" key="2">
    <source>
        <dbReference type="EMBL" id="KAJ1110365.1"/>
    </source>
</evidence>
<proteinExistence type="predicted"/>
<keyword evidence="3" id="KW-1185">Reference proteome</keyword>
<organism evidence="2 3">
    <name type="scientific">Pleurodeles waltl</name>
    <name type="common">Iberian ribbed newt</name>
    <dbReference type="NCBI Taxonomy" id="8319"/>
    <lineage>
        <taxon>Eukaryota</taxon>
        <taxon>Metazoa</taxon>
        <taxon>Chordata</taxon>
        <taxon>Craniata</taxon>
        <taxon>Vertebrata</taxon>
        <taxon>Euteleostomi</taxon>
        <taxon>Amphibia</taxon>
        <taxon>Batrachia</taxon>
        <taxon>Caudata</taxon>
        <taxon>Salamandroidea</taxon>
        <taxon>Salamandridae</taxon>
        <taxon>Pleurodelinae</taxon>
        <taxon>Pleurodeles</taxon>
    </lineage>
</organism>
<evidence type="ECO:0000313" key="3">
    <source>
        <dbReference type="Proteomes" id="UP001066276"/>
    </source>
</evidence>
<dbReference type="AlphaFoldDB" id="A0AAV7N667"/>
<sequence length="145" mass="16139">MDTRYGEEHSAGADQIPDEPASKAGEALETDSGWPCVQQRSLCWLGCLTTHSRSVSQQQIARMHEDKTNLVAIVKWGPAAKGLLVGGRAVLHIIRHKHMYWVTPNDHKRSITLAFIYTIGPGTTRRLHGSYKVWQRPGGTLQSLL</sequence>
<reference evidence="2" key="1">
    <citation type="journal article" date="2022" name="bioRxiv">
        <title>Sequencing and chromosome-scale assembly of the giantPleurodeles waltlgenome.</title>
        <authorList>
            <person name="Brown T."/>
            <person name="Elewa A."/>
            <person name="Iarovenko S."/>
            <person name="Subramanian E."/>
            <person name="Araus A.J."/>
            <person name="Petzold A."/>
            <person name="Susuki M."/>
            <person name="Suzuki K.-i.T."/>
            <person name="Hayashi T."/>
            <person name="Toyoda A."/>
            <person name="Oliveira C."/>
            <person name="Osipova E."/>
            <person name="Leigh N.D."/>
            <person name="Simon A."/>
            <person name="Yun M.H."/>
        </authorList>
    </citation>
    <scope>NUCLEOTIDE SEQUENCE</scope>
    <source>
        <strain evidence="2">20211129_DDA</strain>
        <tissue evidence="2">Liver</tissue>
    </source>
</reference>
<dbReference type="EMBL" id="JANPWB010000013">
    <property type="protein sequence ID" value="KAJ1110365.1"/>
    <property type="molecule type" value="Genomic_DNA"/>
</dbReference>